<dbReference type="GO" id="GO:0022857">
    <property type="term" value="F:transmembrane transporter activity"/>
    <property type="evidence" value="ECO:0007669"/>
    <property type="project" value="InterPro"/>
</dbReference>
<dbReference type="OrthoDB" id="6730379at2759"/>
<dbReference type="PANTHER" id="PTHR43791">
    <property type="entry name" value="PERMEASE-RELATED"/>
    <property type="match status" value="1"/>
</dbReference>
<feature type="transmembrane region" description="Helical" evidence="9">
    <location>
        <begin position="282"/>
        <end position="306"/>
    </location>
</feature>
<feature type="transmembrane region" description="Helical" evidence="9">
    <location>
        <begin position="318"/>
        <end position="341"/>
    </location>
</feature>
<gene>
    <name evidence="10" type="ORF">B0J13DRAFT_299116</name>
</gene>
<dbReference type="PANTHER" id="PTHR43791:SF70">
    <property type="entry name" value="MAJOR FACILITATOR SUPERFAMILY (MFS) PROFILE DOMAIN-CONTAINING PROTEIN"/>
    <property type="match status" value="1"/>
</dbReference>
<feature type="region of interest" description="Disordered" evidence="8">
    <location>
        <begin position="1"/>
        <end position="20"/>
    </location>
</feature>
<keyword evidence="2" id="KW-0813">Transport</keyword>
<keyword evidence="4 9" id="KW-1133">Transmembrane helix</keyword>
<feature type="transmembrane region" description="Helical" evidence="9">
    <location>
        <begin position="372"/>
        <end position="395"/>
    </location>
</feature>
<evidence type="ECO:0000256" key="3">
    <source>
        <dbReference type="ARBA" id="ARBA00022692"/>
    </source>
</evidence>
<evidence type="ECO:0000313" key="11">
    <source>
        <dbReference type="Proteomes" id="UP000717696"/>
    </source>
</evidence>
<feature type="transmembrane region" description="Helical" evidence="9">
    <location>
        <begin position="348"/>
        <end position="366"/>
    </location>
</feature>
<dbReference type="GO" id="GO:0016020">
    <property type="term" value="C:membrane"/>
    <property type="evidence" value="ECO:0007669"/>
    <property type="project" value="UniProtKB-SubCell"/>
</dbReference>
<feature type="transmembrane region" description="Helical" evidence="9">
    <location>
        <begin position="214"/>
        <end position="234"/>
    </location>
</feature>
<reference evidence="10" key="1">
    <citation type="journal article" date="2021" name="Nat. Commun.">
        <title>Genetic determinants of endophytism in the Arabidopsis root mycobiome.</title>
        <authorList>
            <person name="Mesny F."/>
            <person name="Miyauchi S."/>
            <person name="Thiergart T."/>
            <person name="Pickel B."/>
            <person name="Atanasova L."/>
            <person name="Karlsson M."/>
            <person name="Huettel B."/>
            <person name="Barry K.W."/>
            <person name="Haridas S."/>
            <person name="Chen C."/>
            <person name="Bauer D."/>
            <person name="Andreopoulos W."/>
            <person name="Pangilinan J."/>
            <person name="LaButti K."/>
            <person name="Riley R."/>
            <person name="Lipzen A."/>
            <person name="Clum A."/>
            <person name="Drula E."/>
            <person name="Henrissat B."/>
            <person name="Kohler A."/>
            <person name="Grigoriev I.V."/>
            <person name="Martin F.M."/>
            <person name="Hacquard S."/>
        </authorList>
    </citation>
    <scope>NUCLEOTIDE SEQUENCE</scope>
    <source>
        <strain evidence="10">MPI-CAGE-AT-0021</strain>
    </source>
</reference>
<evidence type="ECO:0000256" key="7">
    <source>
        <dbReference type="ARBA" id="ARBA00037968"/>
    </source>
</evidence>
<keyword evidence="3 9" id="KW-0812">Transmembrane</keyword>
<evidence type="ECO:0000256" key="6">
    <source>
        <dbReference type="ARBA" id="ARBA00023180"/>
    </source>
</evidence>
<feature type="transmembrane region" description="Helical" evidence="9">
    <location>
        <begin position="440"/>
        <end position="458"/>
    </location>
</feature>
<evidence type="ECO:0000256" key="4">
    <source>
        <dbReference type="ARBA" id="ARBA00022989"/>
    </source>
</evidence>
<feature type="transmembrane region" description="Helical" evidence="9">
    <location>
        <begin position="407"/>
        <end position="428"/>
    </location>
</feature>
<evidence type="ECO:0000256" key="1">
    <source>
        <dbReference type="ARBA" id="ARBA00004141"/>
    </source>
</evidence>
<dbReference type="AlphaFoldDB" id="A0A9P9EZP3"/>
<dbReference type="SUPFAM" id="SSF103473">
    <property type="entry name" value="MFS general substrate transporter"/>
    <property type="match status" value="1"/>
</dbReference>
<dbReference type="Pfam" id="PF07690">
    <property type="entry name" value="MFS_1"/>
    <property type="match status" value="1"/>
</dbReference>
<protein>
    <submittedName>
        <fullName evidence="10">Allantoate permease</fullName>
    </submittedName>
</protein>
<keyword evidence="11" id="KW-1185">Reference proteome</keyword>
<feature type="compositionally biased region" description="Polar residues" evidence="8">
    <location>
        <begin position="1"/>
        <end position="16"/>
    </location>
</feature>
<comment type="subcellular location">
    <subcellularLocation>
        <location evidence="1">Membrane</location>
        <topology evidence="1">Multi-pass membrane protein</topology>
    </subcellularLocation>
</comment>
<comment type="caution">
    <text evidence="10">The sequence shown here is derived from an EMBL/GenBank/DDBJ whole genome shotgun (WGS) entry which is preliminary data.</text>
</comment>
<evidence type="ECO:0000256" key="5">
    <source>
        <dbReference type="ARBA" id="ARBA00023136"/>
    </source>
</evidence>
<feature type="transmembrane region" description="Helical" evidence="9">
    <location>
        <begin position="97"/>
        <end position="115"/>
    </location>
</feature>
<feature type="transmembrane region" description="Helical" evidence="9">
    <location>
        <begin position="184"/>
        <end position="202"/>
    </location>
</feature>
<dbReference type="EMBL" id="JAGMUU010000007">
    <property type="protein sequence ID" value="KAH7149171.1"/>
    <property type="molecule type" value="Genomic_DNA"/>
</dbReference>
<dbReference type="InterPro" id="IPR036259">
    <property type="entry name" value="MFS_trans_sf"/>
</dbReference>
<proteinExistence type="inferred from homology"/>
<organism evidence="10 11">
    <name type="scientific">Dactylonectria estremocensis</name>
    <dbReference type="NCBI Taxonomy" id="1079267"/>
    <lineage>
        <taxon>Eukaryota</taxon>
        <taxon>Fungi</taxon>
        <taxon>Dikarya</taxon>
        <taxon>Ascomycota</taxon>
        <taxon>Pezizomycotina</taxon>
        <taxon>Sordariomycetes</taxon>
        <taxon>Hypocreomycetidae</taxon>
        <taxon>Hypocreales</taxon>
        <taxon>Nectriaceae</taxon>
        <taxon>Dactylonectria</taxon>
    </lineage>
</organism>
<feature type="transmembrane region" description="Helical" evidence="9">
    <location>
        <begin position="55"/>
        <end position="77"/>
    </location>
</feature>
<feature type="transmembrane region" description="Helical" evidence="9">
    <location>
        <begin position="151"/>
        <end position="172"/>
    </location>
</feature>
<accession>A0A9P9EZP3</accession>
<feature type="transmembrane region" description="Helical" evidence="9">
    <location>
        <begin position="127"/>
        <end position="145"/>
    </location>
</feature>
<name>A0A9P9EZP3_9HYPO</name>
<keyword evidence="6" id="KW-0325">Glycoprotein</keyword>
<dbReference type="Proteomes" id="UP000717696">
    <property type="component" value="Unassembled WGS sequence"/>
</dbReference>
<comment type="similarity">
    <text evidence="7">Belongs to the major facilitator superfamily. Allantoate permease family.</text>
</comment>
<evidence type="ECO:0000313" key="10">
    <source>
        <dbReference type="EMBL" id="KAH7149171.1"/>
    </source>
</evidence>
<evidence type="ECO:0000256" key="9">
    <source>
        <dbReference type="SAM" id="Phobius"/>
    </source>
</evidence>
<dbReference type="FunFam" id="1.20.1250.20:FF:000064">
    <property type="entry name" value="MFS allantoate transporter"/>
    <property type="match status" value="1"/>
</dbReference>
<keyword evidence="5 9" id="KW-0472">Membrane</keyword>
<evidence type="ECO:0000256" key="8">
    <source>
        <dbReference type="SAM" id="MobiDB-lite"/>
    </source>
</evidence>
<dbReference type="InterPro" id="IPR011701">
    <property type="entry name" value="MFS"/>
</dbReference>
<evidence type="ECO:0000256" key="2">
    <source>
        <dbReference type="ARBA" id="ARBA00022448"/>
    </source>
</evidence>
<dbReference type="Gene3D" id="1.20.1250.20">
    <property type="entry name" value="MFS general substrate transporter like domains"/>
    <property type="match status" value="2"/>
</dbReference>
<sequence>MELKNTAQLHGVSQTDSDPKLGDADVALKFRSEVENLSITDEQYRRVLRKIDTRLLPLLVVTGFLQYLDKQAIQYAVLYNLRDDLKLVGNQYSWANSIFYFGWLVWQYPSLLMLQRFPVGKYFASQVFGWGVFSFLIATSTNFAGISALRFLLGCAECIQLAAFAIITNMYYTRREQPLRLLCWYAMNGFATIVGSLFAYGIGHINSSVPLWKFPFLICGAISTAWSICLWFLLPSNPTEAWFLSKEERIIALARVKDNQNGVEAKVFKKEQAIEALKDPKVWLNAIGTGSGNILGGVSAFMALIIRMFGFSTLQTTLLSLPVGVIQLVMLSIFSVLATYIPNSRLSWALLADGISLAGACMLYAIDPSNRWAVLSGFWLMVGFIPCSFILAFGTMSANIGGHTKKITSQAIFFVLYSVGNIIGPQLYTTPPYSQGLRANVVALAICAATNIASMFYLRWENAKRHKYLDAHRDQLDELDFAFHDYSDKKNPFCFNVL</sequence>